<feature type="chain" id="PRO_5041689770" description="Junctional adhesion molecule A" evidence="20">
    <location>
        <begin position="31"/>
        <end position="326"/>
    </location>
</feature>
<keyword evidence="15" id="KW-0325">Glycoprotein</keyword>
<dbReference type="AlphaFoldDB" id="A0AA97KA10"/>
<proteinExistence type="inferred from homology"/>
<evidence type="ECO:0000256" key="1">
    <source>
        <dbReference type="ARBA" id="ARBA00004251"/>
    </source>
</evidence>
<dbReference type="GO" id="GO:0005923">
    <property type="term" value="C:bicellular tight junction"/>
    <property type="evidence" value="ECO:0007669"/>
    <property type="project" value="UniProtKB-SubCell"/>
</dbReference>
<dbReference type="RefSeq" id="XP_054852420.1">
    <property type="nucleotide sequence ID" value="XM_054996445.1"/>
</dbReference>
<evidence type="ECO:0000256" key="12">
    <source>
        <dbReference type="ARBA" id="ARBA00022989"/>
    </source>
</evidence>
<dbReference type="FunFam" id="2.60.40.10:FF:000342">
    <property type="entry name" value="Junctional adhesion molecule A"/>
    <property type="match status" value="1"/>
</dbReference>
<name>A0AA97KA10_EUBMA</name>
<feature type="transmembrane region" description="Helical" evidence="19">
    <location>
        <begin position="234"/>
        <end position="259"/>
    </location>
</feature>
<keyword evidence="6" id="KW-1003">Cell membrane</keyword>
<dbReference type="GO" id="GO:0090559">
    <property type="term" value="P:regulation of membrane permeability"/>
    <property type="evidence" value="ECO:0007669"/>
    <property type="project" value="TreeGrafter"/>
</dbReference>
<dbReference type="InterPro" id="IPR003598">
    <property type="entry name" value="Ig_sub2"/>
</dbReference>
<dbReference type="Gene3D" id="2.60.40.10">
    <property type="entry name" value="Immunoglobulins"/>
    <property type="match status" value="2"/>
</dbReference>
<evidence type="ECO:0000256" key="15">
    <source>
        <dbReference type="ARBA" id="ARBA00023180"/>
    </source>
</evidence>
<accession>A0AA97KA10</accession>
<dbReference type="Proteomes" id="UP001190640">
    <property type="component" value="Chromosome 1"/>
</dbReference>
<keyword evidence="11" id="KW-0965">Cell junction</keyword>
<dbReference type="InterPro" id="IPR042456">
    <property type="entry name" value="F11R"/>
</dbReference>
<evidence type="ECO:0000313" key="23">
    <source>
        <dbReference type="RefSeq" id="XP_054852420.1"/>
    </source>
</evidence>
<gene>
    <name evidence="23" type="primary">F11R</name>
</gene>
<evidence type="ECO:0000256" key="19">
    <source>
        <dbReference type="SAM" id="Phobius"/>
    </source>
</evidence>
<dbReference type="GO" id="GO:0090557">
    <property type="term" value="P:establishment of endothelial intestinal barrier"/>
    <property type="evidence" value="ECO:0007669"/>
    <property type="project" value="TreeGrafter"/>
</dbReference>
<evidence type="ECO:0000256" key="11">
    <source>
        <dbReference type="ARBA" id="ARBA00022949"/>
    </source>
</evidence>
<keyword evidence="10" id="KW-0677">Repeat</keyword>
<dbReference type="InterPro" id="IPR013783">
    <property type="entry name" value="Ig-like_fold"/>
</dbReference>
<evidence type="ECO:0000256" key="20">
    <source>
        <dbReference type="SAM" id="SignalP"/>
    </source>
</evidence>
<evidence type="ECO:0000256" key="10">
    <source>
        <dbReference type="ARBA" id="ARBA00022737"/>
    </source>
</evidence>
<keyword evidence="13 19" id="KW-0472">Membrane</keyword>
<dbReference type="GeneID" id="129341315"/>
<dbReference type="InterPro" id="IPR007110">
    <property type="entry name" value="Ig-like_dom"/>
</dbReference>
<dbReference type="InterPro" id="IPR036179">
    <property type="entry name" value="Ig-like_dom_sf"/>
</dbReference>
<evidence type="ECO:0000256" key="2">
    <source>
        <dbReference type="ARBA" id="ARBA00004435"/>
    </source>
</evidence>
<dbReference type="Pfam" id="PF13927">
    <property type="entry name" value="Ig_3"/>
    <property type="match status" value="2"/>
</dbReference>
<keyword evidence="9 20" id="KW-0732">Signal</keyword>
<dbReference type="SMART" id="SM00409">
    <property type="entry name" value="IG"/>
    <property type="match status" value="2"/>
</dbReference>
<evidence type="ECO:0000256" key="8">
    <source>
        <dbReference type="ARBA" id="ARBA00022692"/>
    </source>
</evidence>
<evidence type="ECO:0000256" key="14">
    <source>
        <dbReference type="ARBA" id="ARBA00023157"/>
    </source>
</evidence>
<dbReference type="InterPro" id="IPR003599">
    <property type="entry name" value="Ig_sub"/>
</dbReference>
<evidence type="ECO:0000256" key="5">
    <source>
        <dbReference type="ARBA" id="ARBA00022427"/>
    </source>
</evidence>
<evidence type="ECO:0000256" key="17">
    <source>
        <dbReference type="ARBA" id="ARBA00030590"/>
    </source>
</evidence>
<evidence type="ECO:0000256" key="4">
    <source>
        <dbReference type="ARBA" id="ARBA00016608"/>
    </source>
</evidence>
<comment type="similarity">
    <text evidence="3">Belongs to the immunoglobulin superfamily.</text>
</comment>
<evidence type="ECO:0000256" key="7">
    <source>
        <dbReference type="ARBA" id="ARBA00022553"/>
    </source>
</evidence>
<keyword evidence="22" id="KW-1185">Reference proteome</keyword>
<keyword evidence="8 19" id="KW-0812">Transmembrane</keyword>
<evidence type="ECO:0000313" key="22">
    <source>
        <dbReference type="Proteomes" id="UP001190640"/>
    </source>
</evidence>
<dbReference type="PANTHER" id="PTHR45113:SF1">
    <property type="entry name" value="JUNCTIONAL ADHESION MOLECULE A"/>
    <property type="match status" value="1"/>
</dbReference>
<keyword evidence="5" id="KW-0796">Tight junction</keyword>
<dbReference type="GO" id="GO:0007155">
    <property type="term" value="P:cell adhesion"/>
    <property type="evidence" value="ECO:0007669"/>
    <property type="project" value="InterPro"/>
</dbReference>
<feature type="domain" description="Ig-like" evidence="21">
    <location>
        <begin position="12"/>
        <end position="125"/>
    </location>
</feature>
<dbReference type="KEGG" id="emc:129341315"/>
<evidence type="ECO:0000256" key="18">
    <source>
        <dbReference type="ARBA" id="ARBA00046718"/>
    </source>
</evidence>
<dbReference type="PROSITE" id="PS50835">
    <property type="entry name" value="IG_LIKE"/>
    <property type="match status" value="2"/>
</dbReference>
<keyword evidence="14" id="KW-1015">Disulfide bond</keyword>
<keyword evidence="16" id="KW-0393">Immunoglobulin domain</keyword>
<sequence>MAEAAARSLRGPRCLLWALLCAGSWSLISAQTPQVIQVPENHSVNLPCKAIAGQGTPSRLEWKFEGSGNREFVYYHDQLTDNYKNRAEFHLNEIYLKSATRQDSGKYTCQVVGDSGLSESVVDLIVQVPPSKPKAEVPSSVTIGNRAVLSCVETDGSPPPTFKWYRNDILIPTDPKTNTLFQNSSYTLDSKTGVLTFEPATAFDAGDYACEADNQVGTSQKSEAVRMEPSEVNVGGIVAAVVVLLIVFGLAAFGIWFAYSRGFFSTPPTRRSFTASLPPGAMVNLNRHRPSWFDLCPGPALRRVLRPSSLTCCKCSLRILVIKCDF</sequence>
<dbReference type="GO" id="GO:0050892">
    <property type="term" value="P:intestinal absorption"/>
    <property type="evidence" value="ECO:0007669"/>
    <property type="project" value="TreeGrafter"/>
</dbReference>
<comment type="subunit">
    <text evidence="18">Interacts with the ninth PDZ domain of MPDZ. Interacts with the first PDZ domain of PARD3. The association between PARD3 and PARD6B probably disrupts this interaction. Interacts with ITGAL (via I-domain). Interacts with CD151.</text>
</comment>
<evidence type="ECO:0000256" key="3">
    <source>
        <dbReference type="ARBA" id="ARBA00008637"/>
    </source>
</evidence>
<dbReference type="SMART" id="SM00408">
    <property type="entry name" value="IGc2"/>
    <property type="match status" value="2"/>
</dbReference>
<evidence type="ECO:0000259" key="21">
    <source>
        <dbReference type="PROSITE" id="PS50835"/>
    </source>
</evidence>
<keyword evidence="7" id="KW-0597">Phosphoprotein</keyword>
<keyword evidence="12 19" id="KW-1133">Transmembrane helix</keyword>
<dbReference type="CTD" id="50848"/>
<dbReference type="SUPFAM" id="SSF48726">
    <property type="entry name" value="Immunoglobulin"/>
    <property type="match status" value="2"/>
</dbReference>
<evidence type="ECO:0000256" key="16">
    <source>
        <dbReference type="ARBA" id="ARBA00023319"/>
    </source>
</evidence>
<protein>
    <recommendedName>
        <fullName evidence="4">Junctional adhesion molecule A</fullName>
    </recommendedName>
    <alternativeName>
        <fullName evidence="17">Junctional adhesion molecule 1</fullName>
    </alternativeName>
</protein>
<evidence type="ECO:0000256" key="6">
    <source>
        <dbReference type="ARBA" id="ARBA00022475"/>
    </source>
</evidence>
<dbReference type="GO" id="GO:0005886">
    <property type="term" value="C:plasma membrane"/>
    <property type="evidence" value="ECO:0007669"/>
    <property type="project" value="UniProtKB-SubCell"/>
</dbReference>
<feature type="signal peptide" evidence="20">
    <location>
        <begin position="1"/>
        <end position="30"/>
    </location>
</feature>
<organism evidence="22 23">
    <name type="scientific">Eublepharis macularius</name>
    <name type="common">Leopard gecko</name>
    <name type="synonym">Cyrtodactylus macularius</name>
    <dbReference type="NCBI Taxonomy" id="481883"/>
    <lineage>
        <taxon>Eukaryota</taxon>
        <taxon>Metazoa</taxon>
        <taxon>Chordata</taxon>
        <taxon>Craniata</taxon>
        <taxon>Vertebrata</taxon>
        <taxon>Euteleostomi</taxon>
        <taxon>Lepidosauria</taxon>
        <taxon>Squamata</taxon>
        <taxon>Bifurcata</taxon>
        <taxon>Gekkota</taxon>
        <taxon>Eublepharidae</taxon>
        <taxon>Eublepharinae</taxon>
        <taxon>Eublepharis</taxon>
    </lineage>
</organism>
<evidence type="ECO:0000256" key="13">
    <source>
        <dbReference type="ARBA" id="ARBA00023136"/>
    </source>
</evidence>
<evidence type="ECO:0000256" key="9">
    <source>
        <dbReference type="ARBA" id="ARBA00022729"/>
    </source>
</evidence>
<dbReference type="PANTHER" id="PTHR45113">
    <property type="entry name" value="JUNCTIONAL ADHESION MOLECULE A"/>
    <property type="match status" value="1"/>
</dbReference>
<feature type="domain" description="Ig-like" evidence="21">
    <location>
        <begin position="133"/>
        <end position="226"/>
    </location>
</feature>
<reference evidence="23" key="1">
    <citation type="submission" date="2025-08" db="UniProtKB">
        <authorList>
            <consortium name="RefSeq"/>
        </authorList>
    </citation>
    <scope>IDENTIFICATION</scope>
    <source>
        <tissue evidence="23">Blood</tissue>
    </source>
</reference>
<comment type="subcellular location">
    <subcellularLocation>
        <location evidence="2">Cell junction</location>
        <location evidence="2">Tight junction</location>
    </subcellularLocation>
    <subcellularLocation>
        <location evidence="1">Cell membrane</location>
        <topology evidence="1">Single-pass type I membrane protein</topology>
    </subcellularLocation>
</comment>